<name>A0A1H3TTU8_9BACI</name>
<accession>A0A1H3TTU8</accession>
<protein>
    <recommendedName>
        <fullName evidence="3">DUF2507 domain-containing protein</fullName>
    </recommendedName>
</protein>
<dbReference type="Proteomes" id="UP000198935">
    <property type="component" value="Unassembled WGS sequence"/>
</dbReference>
<sequence length="150" mass="17580">MRKSKRRWLQTIEDTDNQVSAYSNYLLRHALLPELLGEEEEAVLYWAGKAIARKVAEVEPEELPFFFEKANWGSLQLVKEKGTEKHYELTAPFMHQDRPFTLESGFLSQWTENQTGFTTEANCEVIKKKPCICRIIVRWDPKDPVPHKKE</sequence>
<dbReference type="InterPro" id="IPR019642">
    <property type="entry name" value="DUF2507"/>
</dbReference>
<gene>
    <name evidence="1" type="ORF">SAMN05421736_11626</name>
</gene>
<keyword evidence="2" id="KW-1185">Reference proteome</keyword>
<dbReference type="Gene3D" id="3.30.1380.20">
    <property type="entry name" value="Trafficking protein particle complex subunit 3"/>
    <property type="match status" value="1"/>
</dbReference>
<dbReference type="AlphaFoldDB" id="A0A1H3TTU8"/>
<evidence type="ECO:0000313" key="2">
    <source>
        <dbReference type="Proteomes" id="UP000198935"/>
    </source>
</evidence>
<reference evidence="2" key="1">
    <citation type="submission" date="2016-10" db="EMBL/GenBank/DDBJ databases">
        <authorList>
            <person name="Varghese N."/>
            <person name="Submissions S."/>
        </authorList>
    </citation>
    <scope>NUCLEOTIDE SEQUENCE [LARGE SCALE GENOMIC DNA]</scope>
    <source>
        <strain evidence="2">SP</strain>
    </source>
</reference>
<dbReference type="InterPro" id="IPR024096">
    <property type="entry name" value="NO_sig/Golgi_transp_ligand-bd"/>
</dbReference>
<organism evidence="1 2">
    <name type="scientific">Evansella caseinilytica</name>
    <dbReference type="NCBI Taxonomy" id="1503961"/>
    <lineage>
        <taxon>Bacteria</taxon>
        <taxon>Bacillati</taxon>
        <taxon>Bacillota</taxon>
        <taxon>Bacilli</taxon>
        <taxon>Bacillales</taxon>
        <taxon>Bacillaceae</taxon>
        <taxon>Evansella</taxon>
    </lineage>
</organism>
<dbReference type="OrthoDB" id="2965348at2"/>
<dbReference type="EMBL" id="FNPI01000016">
    <property type="protein sequence ID" value="SDZ53388.1"/>
    <property type="molecule type" value="Genomic_DNA"/>
</dbReference>
<proteinExistence type="predicted"/>
<dbReference type="STRING" id="1503961.SAMN05421736_11626"/>
<evidence type="ECO:0008006" key="3">
    <source>
        <dbReference type="Google" id="ProtNLM"/>
    </source>
</evidence>
<evidence type="ECO:0000313" key="1">
    <source>
        <dbReference type="EMBL" id="SDZ53388.1"/>
    </source>
</evidence>
<dbReference type="Pfam" id="PF10702">
    <property type="entry name" value="DUF2507"/>
    <property type="match status" value="1"/>
</dbReference>
<dbReference type="SUPFAM" id="SSF111126">
    <property type="entry name" value="Ligand-binding domain in the NO signalling and Golgi transport"/>
    <property type="match status" value="1"/>
</dbReference>